<sequence>MEQKNFHEFLQADDCDKDWSRAVIMFRNNSEMSWSAIFYNLSREINRKLVVSQMFDDRTLIWCKTEEEMESLLKINRTVIPDTGDTIISFVKWSGEEQHKEVKVDCRCSWIGVEGVPLNLWNFEIMRKIGELCGGLLDVEKDTAEKNFLHHMRLKLRGDEQGFVHESILLSHGGFEFPLKLFRLNDWGYRFSGFFNTIWHQDSEFYKNKEAENCQSSKETELVKEVSLSSYGQMSGESRKTVGASMVVSQISRASSSPATAERQKKGLQFRDGNEQSKVGGGTSLEIECRPRDKVMVTIENPYKKLRNYRGSVPIQKVFQRLWSYLNEPRVGDFSGPAGYLNLNFLWQSVEKGLTFKLGQEVMGRQVINGVGQTNEGHSFVNKLELVFMDSMTRSLGLHAYTHEGPYTLRLAKFEQERSRPLCLTGRIPEACSEELLEIKACFAKAKAYNNIRMRIHL</sequence>
<evidence type="ECO:0000313" key="2">
    <source>
        <dbReference type="EMBL" id="KAF4380901.1"/>
    </source>
</evidence>
<organism evidence="2 3">
    <name type="scientific">Cannabis sativa</name>
    <name type="common">Hemp</name>
    <name type="synonym">Marijuana</name>
    <dbReference type="NCBI Taxonomy" id="3483"/>
    <lineage>
        <taxon>Eukaryota</taxon>
        <taxon>Viridiplantae</taxon>
        <taxon>Streptophyta</taxon>
        <taxon>Embryophyta</taxon>
        <taxon>Tracheophyta</taxon>
        <taxon>Spermatophyta</taxon>
        <taxon>Magnoliopsida</taxon>
        <taxon>eudicotyledons</taxon>
        <taxon>Gunneridae</taxon>
        <taxon>Pentapetalae</taxon>
        <taxon>rosids</taxon>
        <taxon>fabids</taxon>
        <taxon>Rosales</taxon>
        <taxon>Cannabaceae</taxon>
        <taxon>Cannabis</taxon>
    </lineage>
</organism>
<evidence type="ECO:0008006" key="4">
    <source>
        <dbReference type="Google" id="ProtNLM"/>
    </source>
</evidence>
<keyword evidence="3" id="KW-1185">Reference proteome</keyword>
<dbReference type="EMBL" id="JAATIQ010000115">
    <property type="protein sequence ID" value="KAF4380901.1"/>
    <property type="molecule type" value="Genomic_DNA"/>
</dbReference>
<name>A0A7J6GD82_CANSA</name>
<evidence type="ECO:0000313" key="3">
    <source>
        <dbReference type="Proteomes" id="UP000583929"/>
    </source>
</evidence>
<dbReference type="PANTHER" id="PTHR34427:SF5">
    <property type="entry name" value="DUF4283 DOMAIN-CONTAINING PROTEIN"/>
    <property type="match status" value="1"/>
</dbReference>
<reference evidence="2 3" key="1">
    <citation type="journal article" date="2020" name="bioRxiv">
        <title>Sequence and annotation of 42 cannabis genomes reveals extensive copy number variation in cannabinoid synthesis and pathogen resistance genes.</title>
        <authorList>
            <person name="Mckernan K.J."/>
            <person name="Helbert Y."/>
            <person name="Kane L.T."/>
            <person name="Ebling H."/>
            <person name="Zhang L."/>
            <person name="Liu B."/>
            <person name="Eaton Z."/>
            <person name="Mclaughlin S."/>
            <person name="Kingan S."/>
            <person name="Baybayan P."/>
            <person name="Concepcion G."/>
            <person name="Jordan M."/>
            <person name="Riva A."/>
            <person name="Barbazuk W."/>
            <person name="Harkins T."/>
        </authorList>
    </citation>
    <scope>NUCLEOTIDE SEQUENCE [LARGE SCALE GENOMIC DNA]</scope>
    <source>
        <strain evidence="3">cv. Jamaican Lion 4</strain>
        <tissue evidence="2">Leaf</tissue>
    </source>
</reference>
<feature type="region of interest" description="Disordered" evidence="1">
    <location>
        <begin position="253"/>
        <end position="283"/>
    </location>
</feature>
<evidence type="ECO:0000256" key="1">
    <source>
        <dbReference type="SAM" id="MobiDB-lite"/>
    </source>
</evidence>
<protein>
    <recommendedName>
        <fullName evidence="4">DUF4283 domain-containing protein</fullName>
    </recommendedName>
</protein>
<dbReference type="PANTHER" id="PTHR34427">
    <property type="entry name" value="DUF4283 DOMAIN PROTEIN"/>
    <property type="match status" value="1"/>
</dbReference>
<accession>A0A7J6GD82</accession>
<dbReference type="AlphaFoldDB" id="A0A7J6GD82"/>
<comment type="caution">
    <text evidence="2">The sequence shown here is derived from an EMBL/GenBank/DDBJ whole genome shotgun (WGS) entry which is preliminary data.</text>
</comment>
<gene>
    <name evidence="2" type="ORF">G4B88_028274</name>
</gene>
<proteinExistence type="predicted"/>
<dbReference type="Proteomes" id="UP000583929">
    <property type="component" value="Unassembled WGS sequence"/>
</dbReference>